<evidence type="ECO:0000256" key="1">
    <source>
        <dbReference type="ARBA" id="ARBA00022691"/>
    </source>
</evidence>
<dbReference type="EMBL" id="LBOK01000027">
    <property type="protein sequence ID" value="KKP35527.1"/>
    <property type="molecule type" value="Genomic_DNA"/>
</dbReference>
<keyword evidence="1" id="KW-0949">S-adenosyl-L-methionine</keyword>
<evidence type="ECO:0000313" key="7">
    <source>
        <dbReference type="Proteomes" id="UP000034349"/>
    </source>
</evidence>
<feature type="domain" description="Radical SAM core" evidence="5">
    <location>
        <begin position="1"/>
        <end position="76"/>
    </location>
</feature>
<name>A0A0G0BWF8_9BACT</name>
<dbReference type="InterPro" id="IPR050377">
    <property type="entry name" value="Radical_SAM_PqqE_MftC-like"/>
</dbReference>
<proteinExistence type="predicted"/>
<keyword evidence="3" id="KW-0408">Iron</keyword>
<feature type="non-terminal residue" evidence="6">
    <location>
        <position position="76"/>
    </location>
</feature>
<evidence type="ECO:0000256" key="2">
    <source>
        <dbReference type="ARBA" id="ARBA00022723"/>
    </source>
</evidence>
<dbReference type="Gene3D" id="3.20.20.70">
    <property type="entry name" value="Aldolase class I"/>
    <property type="match status" value="1"/>
</dbReference>
<dbReference type="PROSITE" id="PS51918">
    <property type="entry name" value="RADICAL_SAM"/>
    <property type="match status" value="1"/>
</dbReference>
<dbReference type="AlphaFoldDB" id="A0A0G0BWF8"/>
<sequence length="76" mass="8967">MKRLDIKVGFQCNNRCLFCIQGDKRFNCPNKSDKEIKAILKKMKKDHDSIVFTGGEPTVRKELIDWVKYAKKLDYK</sequence>
<organism evidence="6 7">
    <name type="scientific">Candidatus Roizmanbacteria bacterium GW2011_GWA2_32_13</name>
    <dbReference type="NCBI Taxonomy" id="1618475"/>
    <lineage>
        <taxon>Bacteria</taxon>
        <taxon>Candidatus Roizmaniibacteriota</taxon>
    </lineage>
</organism>
<dbReference type="InterPro" id="IPR058240">
    <property type="entry name" value="rSAM_sf"/>
</dbReference>
<keyword evidence="4" id="KW-0411">Iron-sulfur</keyword>
<accession>A0A0G0BWF8</accession>
<evidence type="ECO:0000313" key="6">
    <source>
        <dbReference type="EMBL" id="KKP35527.1"/>
    </source>
</evidence>
<dbReference type="SFLD" id="SFLDS00029">
    <property type="entry name" value="Radical_SAM"/>
    <property type="match status" value="1"/>
</dbReference>
<protein>
    <submittedName>
        <fullName evidence="6">Radical SAM additional 4Fe4S-binding domain-containing protein</fullName>
    </submittedName>
</protein>
<dbReference type="GO" id="GO:0051536">
    <property type="term" value="F:iron-sulfur cluster binding"/>
    <property type="evidence" value="ECO:0007669"/>
    <property type="project" value="UniProtKB-KW"/>
</dbReference>
<evidence type="ECO:0000256" key="4">
    <source>
        <dbReference type="ARBA" id="ARBA00023014"/>
    </source>
</evidence>
<dbReference type="CDD" id="cd01335">
    <property type="entry name" value="Radical_SAM"/>
    <property type="match status" value="1"/>
</dbReference>
<evidence type="ECO:0000259" key="5">
    <source>
        <dbReference type="PROSITE" id="PS51918"/>
    </source>
</evidence>
<dbReference type="PANTHER" id="PTHR11228:SF7">
    <property type="entry name" value="PQQA PEPTIDE CYCLASE"/>
    <property type="match status" value="1"/>
</dbReference>
<dbReference type="GO" id="GO:0003824">
    <property type="term" value="F:catalytic activity"/>
    <property type="evidence" value="ECO:0007669"/>
    <property type="project" value="InterPro"/>
</dbReference>
<evidence type="ECO:0000256" key="3">
    <source>
        <dbReference type="ARBA" id="ARBA00023004"/>
    </source>
</evidence>
<dbReference type="SUPFAM" id="SSF102114">
    <property type="entry name" value="Radical SAM enzymes"/>
    <property type="match status" value="1"/>
</dbReference>
<dbReference type="Pfam" id="PF04055">
    <property type="entry name" value="Radical_SAM"/>
    <property type="match status" value="1"/>
</dbReference>
<keyword evidence="2" id="KW-0479">Metal-binding</keyword>
<dbReference type="Proteomes" id="UP000034349">
    <property type="component" value="Unassembled WGS sequence"/>
</dbReference>
<dbReference type="GO" id="GO:0046872">
    <property type="term" value="F:metal ion binding"/>
    <property type="evidence" value="ECO:0007669"/>
    <property type="project" value="UniProtKB-KW"/>
</dbReference>
<comment type="caution">
    <text evidence="6">The sequence shown here is derived from an EMBL/GenBank/DDBJ whole genome shotgun (WGS) entry which is preliminary data.</text>
</comment>
<gene>
    <name evidence="6" type="ORF">UR23_C0027G0006</name>
</gene>
<dbReference type="InterPro" id="IPR007197">
    <property type="entry name" value="rSAM"/>
</dbReference>
<dbReference type="InterPro" id="IPR013785">
    <property type="entry name" value="Aldolase_TIM"/>
</dbReference>
<reference evidence="6 7" key="1">
    <citation type="journal article" date="2015" name="Nature">
        <title>rRNA introns, odd ribosomes, and small enigmatic genomes across a large radiation of phyla.</title>
        <authorList>
            <person name="Brown C.T."/>
            <person name="Hug L.A."/>
            <person name="Thomas B.C."/>
            <person name="Sharon I."/>
            <person name="Castelle C.J."/>
            <person name="Singh A."/>
            <person name="Wilkins M.J."/>
            <person name="Williams K.H."/>
            <person name="Banfield J.F."/>
        </authorList>
    </citation>
    <scope>NUCLEOTIDE SEQUENCE [LARGE SCALE GENOMIC DNA]</scope>
</reference>
<dbReference type="PANTHER" id="PTHR11228">
    <property type="entry name" value="RADICAL SAM DOMAIN PROTEIN"/>
    <property type="match status" value="1"/>
</dbReference>